<gene>
    <name evidence="2" type="ORF">HPS56_11410</name>
</gene>
<protein>
    <recommendedName>
        <fullName evidence="4">Thymidylate kinase-like domain-containing protein</fullName>
    </recommendedName>
</protein>
<keyword evidence="3" id="KW-1185">Reference proteome</keyword>
<sequence>MNKKELFKKLIKIIDKNNIPYALVGRTECYPENIGSDIDIIIPRSEIKTFKQVIWQIEDNQTKIVQMLQHEIVAFYYVLFHFDNGDIVSIQPDVCTDYYRKGRKLLSADYLLEGRKDAVQGGFHVLTPEKEFIYYLLKKVDKRNLSEEQYEHIRTSYLINKDKALLEAKEFWKGENLLVIQKSMDENNFLLLHNNLRKLQQGIHSSHSRKTTDILKNIALKIKRILNPTGYIITVLGPDGSGKTTVMEQFKKDIKPAFRRLQQFHLFPKPHKGATKVVEDPHGQKKRNLILSLLKLIYLLYIYIGGHLRYVLPMKIKSTLTIFDRYYDDILVDPIRYRNDTPCWIVRFIRCFIPKPELWVILDCPTEVIQARKAEVTPAETERQRQAYLSLAKSKKNCIVLNTNRDVKEISYELCLFICKSLNERSIKRYK</sequence>
<organism evidence="2 3">
    <name type="scientific">Xylanibacter muris</name>
    <dbReference type="NCBI Taxonomy" id="2736290"/>
    <lineage>
        <taxon>Bacteria</taxon>
        <taxon>Pseudomonadati</taxon>
        <taxon>Bacteroidota</taxon>
        <taxon>Bacteroidia</taxon>
        <taxon>Bacteroidales</taxon>
        <taxon>Prevotellaceae</taxon>
        <taxon>Xylanibacter</taxon>
    </lineage>
</organism>
<keyword evidence="1" id="KW-0812">Transmembrane</keyword>
<evidence type="ECO:0000313" key="2">
    <source>
        <dbReference type="EMBL" id="NPD92936.1"/>
    </source>
</evidence>
<name>A0ABX2ASK7_9BACT</name>
<dbReference type="Proteomes" id="UP000714420">
    <property type="component" value="Unassembled WGS sequence"/>
</dbReference>
<dbReference type="Gene3D" id="3.40.50.300">
    <property type="entry name" value="P-loop containing nucleotide triphosphate hydrolases"/>
    <property type="match status" value="1"/>
</dbReference>
<evidence type="ECO:0000256" key="1">
    <source>
        <dbReference type="SAM" id="Phobius"/>
    </source>
</evidence>
<dbReference type="RefSeq" id="WP_172276633.1">
    <property type="nucleotide sequence ID" value="NZ_CASGMU010000012.1"/>
</dbReference>
<keyword evidence="1" id="KW-0472">Membrane</keyword>
<proteinExistence type="predicted"/>
<accession>A0ABX2ASK7</accession>
<evidence type="ECO:0000313" key="3">
    <source>
        <dbReference type="Proteomes" id="UP000714420"/>
    </source>
</evidence>
<evidence type="ECO:0008006" key="4">
    <source>
        <dbReference type="Google" id="ProtNLM"/>
    </source>
</evidence>
<comment type="caution">
    <text evidence="2">The sequence shown here is derived from an EMBL/GenBank/DDBJ whole genome shotgun (WGS) entry which is preliminary data.</text>
</comment>
<dbReference type="EMBL" id="JABKKF010000012">
    <property type="protein sequence ID" value="NPD92936.1"/>
    <property type="molecule type" value="Genomic_DNA"/>
</dbReference>
<dbReference type="InterPro" id="IPR027417">
    <property type="entry name" value="P-loop_NTPase"/>
</dbReference>
<reference evidence="2 3" key="1">
    <citation type="submission" date="2020-05" db="EMBL/GenBank/DDBJ databases">
        <title>Distinct polysaccharide utilization as determinants for interspecies competition between intestinal Prevotella spp.</title>
        <authorList>
            <person name="Galvez E.J.C."/>
            <person name="Iljazovic A."/>
            <person name="Strowig T."/>
        </authorList>
    </citation>
    <scope>NUCLEOTIDE SEQUENCE [LARGE SCALE GENOMIC DNA]</scope>
    <source>
        <strain evidence="2 3">PMUR</strain>
    </source>
</reference>
<feature type="transmembrane region" description="Helical" evidence="1">
    <location>
        <begin position="293"/>
        <end position="312"/>
    </location>
</feature>
<dbReference type="SUPFAM" id="SSF52540">
    <property type="entry name" value="P-loop containing nucleoside triphosphate hydrolases"/>
    <property type="match status" value="1"/>
</dbReference>
<keyword evidence="1" id="KW-1133">Transmembrane helix</keyword>